<dbReference type="PANTHER" id="PTHR34298">
    <property type="entry name" value="SEGREGATION AND CONDENSATION PROTEIN B"/>
    <property type="match status" value="1"/>
</dbReference>
<dbReference type="GO" id="GO:0051301">
    <property type="term" value="P:cell division"/>
    <property type="evidence" value="ECO:0007669"/>
    <property type="project" value="UniProtKB-KW"/>
</dbReference>
<evidence type="ECO:0000256" key="4">
    <source>
        <dbReference type="ARBA" id="ARBA00023306"/>
    </source>
</evidence>
<sequence length="188" mass="21183">VKDFEKIIEALLFASSEPLTQKTINLIFDNNSNSPDLESQVIKLNNKYSKQGHSIEILNLDGGYQIRTKADFDYYVRKLLNNSSQSHLSQAALETLSIISYKQPISKPDIESIRGVDCSGVLKTLLTKLLIKIKGRDDSPGRPLLYATTNEFLQVFGLNRLSDLPKLKEVSEILEEQPVLTEQINAFK</sequence>
<keyword evidence="4" id="KW-0131">Cell cycle</keyword>
<dbReference type="GO" id="GO:0051304">
    <property type="term" value="P:chromosome separation"/>
    <property type="evidence" value="ECO:0007669"/>
    <property type="project" value="InterPro"/>
</dbReference>
<dbReference type="PANTHER" id="PTHR34298:SF2">
    <property type="entry name" value="SEGREGATION AND CONDENSATION PROTEIN B"/>
    <property type="match status" value="1"/>
</dbReference>
<gene>
    <name evidence="5" type="ORF">METZ01_LOCUS190228</name>
</gene>
<dbReference type="InterPro" id="IPR036390">
    <property type="entry name" value="WH_DNA-bd_sf"/>
</dbReference>
<dbReference type="SUPFAM" id="SSF46785">
    <property type="entry name" value="Winged helix' DNA-binding domain"/>
    <property type="match status" value="2"/>
</dbReference>
<proteinExistence type="predicted"/>
<feature type="non-terminal residue" evidence="5">
    <location>
        <position position="1"/>
    </location>
</feature>
<dbReference type="InterPro" id="IPR005234">
    <property type="entry name" value="ScpB_csome_segregation"/>
</dbReference>
<dbReference type="Gene3D" id="1.10.10.10">
    <property type="entry name" value="Winged helix-like DNA-binding domain superfamily/Winged helix DNA-binding domain"/>
    <property type="match status" value="2"/>
</dbReference>
<dbReference type="EMBL" id="UINC01039216">
    <property type="protein sequence ID" value="SVB37374.1"/>
    <property type="molecule type" value="Genomic_DNA"/>
</dbReference>
<dbReference type="InterPro" id="IPR036388">
    <property type="entry name" value="WH-like_DNA-bd_sf"/>
</dbReference>
<evidence type="ECO:0008006" key="6">
    <source>
        <dbReference type="Google" id="ProtNLM"/>
    </source>
</evidence>
<evidence type="ECO:0000313" key="5">
    <source>
        <dbReference type="EMBL" id="SVB37374.1"/>
    </source>
</evidence>
<dbReference type="AlphaFoldDB" id="A0A382DHB3"/>
<keyword evidence="1" id="KW-0963">Cytoplasm</keyword>
<keyword evidence="3" id="KW-0159">Chromosome partition</keyword>
<evidence type="ECO:0000256" key="3">
    <source>
        <dbReference type="ARBA" id="ARBA00022829"/>
    </source>
</evidence>
<keyword evidence="2" id="KW-0132">Cell division</keyword>
<organism evidence="5">
    <name type="scientific">marine metagenome</name>
    <dbReference type="NCBI Taxonomy" id="408172"/>
    <lineage>
        <taxon>unclassified sequences</taxon>
        <taxon>metagenomes</taxon>
        <taxon>ecological metagenomes</taxon>
    </lineage>
</organism>
<reference evidence="5" key="1">
    <citation type="submission" date="2018-05" db="EMBL/GenBank/DDBJ databases">
        <authorList>
            <person name="Lanie J.A."/>
            <person name="Ng W.-L."/>
            <person name="Kazmierczak K.M."/>
            <person name="Andrzejewski T.M."/>
            <person name="Davidsen T.M."/>
            <person name="Wayne K.J."/>
            <person name="Tettelin H."/>
            <person name="Glass J.I."/>
            <person name="Rusch D."/>
            <person name="Podicherti R."/>
            <person name="Tsui H.-C.T."/>
            <person name="Winkler M.E."/>
        </authorList>
    </citation>
    <scope>NUCLEOTIDE SEQUENCE</scope>
</reference>
<accession>A0A382DHB3</accession>
<protein>
    <recommendedName>
        <fullName evidence="6">SMC-Scp complex subunit ScpB</fullName>
    </recommendedName>
</protein>
<name>A0A382DHB3_9ZZZZ</name>
<dbReference type="PIRSF" id="PIRSF019345">
    <property type="entry name" value="ScpB"/>
    <property type="match status" value="1"/>
</dbReference>
<dbReference type="NCBIfam" id="TIGR00281">
    <property type="entry name" value="SMC-Scp complex subunit ScpB"/>
    <property type="match status" value="1"/>
</dbReference>
<evidence type="ECO:0000256" key="2">
    <source>
        <dbReference type="ARBA" id="ARBA00022618"/>
    </source>
</evidence>
<dbReference type="Pfam" id="PF04079">
    <property type="entry name" value="SMC_ScpB"/>
    <property type="match status" value="1"/>
</dbReference>
<evidence type="ECO:0000256" key="1">
    <source>
        <dbReference type="ARBA" id="ARBA00022490"/>
    </source>
</evidence>